<protein>
    <submittedName>
        <fullName evidence="1">DNA-binding protein</fullName>
    </submittedName>
</protein>
<keyword evidence="2" id="KW-1185">Reference proteome</keyword>
<evidence type="ECO:0000313" key="1">
    <source>
        <dbReference type="EMBL" id="KAK9240380.1"/>
    </source>
</evidence>
<comment type="caution">
    <text evidence="1">The sequence shown here is derived from an EMBL/GenBank/DDBJ whole genome shotgun (WGS) entry which is preliminary data.</text>
</comment>
<dbReference type="Proteomes" id="UP001433508">
    <property type="component" value="Unassembled WGS sequence"/>
</dbReference>
<reference evidence="2" key="1">
    <citation type="journal article" date="2024" name="Front. Bioeng. Biotechnol.">
        <title>Genome-scale model development and genomic sequencing of the oleaginous clade Lipomyces.</title>
        <authorList>
            <person name="Czajka J.J."/>
            <person name="Han Y."/>
            <person name="Kim J."/>
            <person name="Mondo S.J."/>
            <person name="Hofstad B.A."/>
            <person name="Robles A."/>
            <person name="Haridas S."/>
            <person name="Riley R."/>
            <person name="LaButti K."/>
            <person name="Pangilinan J."/>
            <person name="Andreopoulos W."/>
            <person name="Lipzen A."/>
            <person name="Yan J."/>
            <person name="Wang M."/>
            <person name="Ng V."/>
            <person name="Grigoriev I.V."/>
            <person name="Spatafora J.W."/>
            <person name="Magnuson J.K."/>
            <person name="Baker S.E."/>
            <person name="Pomraning K.R."/>
        </authorList>
    </citation>
    <scope>NUCLEOTIDE SEQUENCE [LARGE SCALE GENOMIC DNA]</scope>
    <source>
        <strain evidence="2">CBS 7786</strain>
    </source>
</reference>
<evidence type="ECO:0000313" key="2">
    <source>
        <dbReference type="Proteomes" id="UP001433508"/>
    </source>
</evidence>
<dbReference type="EMBL" id="MU971340">
    <property type="protein sequence ID" value="KAK9240380.1"/>
    <property type="molecule type" value="Genomic_DNA"/>
</dbReference>
<name>A0ACC3T9Z0_LIPKO</name>
<proteinExistence type="predicted"/>
<organism evidence="1 2">
    <name type="scientific">Lipomyces kononenkoae</name>
    <name type="common">Yeast</name>
    <dbReference type="NCBI Taxonomy" id="34357"/>
    <lineage>
        <taxon>Eukaryota</taxon>
        <taxon>Fungi</taxon>
        <taxon>Dikarya</taxon>
        <taxon>Ascomycota</taxon>
        <taxon>Saccharomycotina</taxon>
        <taxon>Lipomycetes</taxon>
        <taxon>Lipomycetales</taxon>
        <taxon>Lipomycetaceae</taxon>
        <taxon>Lipomyces</taxon>
    </lineage>
</organism>
<accession>A0ACC3T9Z0</accession>
<gene>
    <name evidence="1" type="ORF">V1525DRAFT_395787</name>
</gene>
<keyword evidence="1" id="KW-0238">DNA-binding</keyword>
<sequence length="234" mass="26149">MPASAKSQDQHEPAKAAPTRSKLQLKGSSKVVAEFFEYSINSILFQRGIYPPEDFQVVKKYGLNMLLTVDEEVKSYIRRIMMQLNKWITGGKISKLVVAIVALDTGEVAERWQFDIEVLSKGAIARKTTSVADKENAVPESGMQTKEKSVDEIQSEIQAIIRQITASVTFLPVLEGRHTFNVLVYADGDAQVPAEWIDSDPKEVRDAEQVKLRSFSTNSHKVDTMVAYRLGNAE</sequence>